<dbReference type="InterPro" id="IPR029058">
    <property type="entry name" value="AB_hydrolase_fold"/>
</dbReference>
<dbReference type="InParanoid" id="A0A482X4A1"/>
<sequence>MNALRRSIIRCGIQARNISTREVSEVTIPVPWGHIAGKWWGTRDKQPIIALHGIQDNAASFDRLIPLLDTGGVPIFSVDLPGHGNSDRLPPGYLPHYTDTLIILRYLIKDVFKGWGKINFLTHSFGSSLCFAYSGIYPDEVQSLVSLECARLYMTSNTPENIRSTIDKVIGYSRKSSLEPPSDTYDQMLDKFYKGRKGRVTMVASEVLLSRGLTKSSASEDKFFYSRDYVTRPALGVFSLDYWNELASRIKCSTLVVEAEKGLYRRQGPIREAFLDQLKLIGNNAPICEHVVVPKGGHHVHLDSPEKVAPIVNNFYSKGVLVEEVSASKK</sequence>
<dbReference type="Proteomes" id="UP000291343">
    <property type="component" value="Unassembled WGS sequence"/>
</dbReference>
<dbReference type="SMR" id="A0A482X4A1"/>
<accession>A0A482X4A1</accession>
<dbReference type="Pfam" id="PF00561">
    <property type="entry name" value="Abhydrolase_1"/>
    <property type="match status" value="1"/>
</dbReference>
<dbReference type="OrthoDB" id="190201at2759"/>
<dbReference type="SUPFAM" id="SSF53474">
    <property type="entry name" value="alpha/beta-Hydrolases"/>
    <property type="match status" value="1"/>
</dbReference>
<evidence type="ECO:0000256" key="2">
    <source>
        <dbReference type="ARBA" id="ARBA00022801"/>
    </source>
</evidence>
<dbReference type="InterPro" id="IPR000639">
    <property type="entry name" value="Epox_hydrolase-like"/>
</dbReference>
<evidence type="ECO:0000259" key="3">
    <source>
        <dbReference type="Pfam" id="PF00561"/>
    </source>
</evidence>
<dbReference type="STRING" id="195883.A0A482X4A1"/>
<reference evidence="4 5" key="1">
    <citation type="journal article" date="2017" name="Gigascience">
        <title>Genome sequence of the small brown planthopper, Laodelphax striatellus.</title>
        <authorList>
            <person name="Zhu J."/>
            <person name="Jiang F."/>
            <person name="Wang X."/>
            <person name="Yang P."/>
            <person name="Bao Y."/>
            <person name="Zhao W."/>
            <person name="Wang W."/>
            <person name="Lu H."/>
            <person name="Wang Q."/>
            <person name="Cui N."/>
            <person name="Li J."/>
            <person name="Chen X."/>
            <person name="Luo L."/>
            <person name="Yu J."/>
            <person name="Kang L."/>
            <person name="Cui F."/>
        </authorList>
    </citation>
    <scope>NUCLEOTIDE SEQUENCE [LARGE SCALE GENOMIC DNA]</scope>
    <source>
        <strain evidence="4">Lst14</strain>
    </source>
</reference>
<name>A0A482X4A1_LAOST</name>
<comment type="caution">
    <text evidence="4">The sequence shown here is derived from an EMBL/GenBank/DDBJ whole genome shotgun (WGS) entry which is preliminary data.</text>
</comment>
<keyword evidence="5" id="KW-1185">Reference proteome</keyword>
<feature type="domain" description="AB hydrolase-1" evidence="3">
    <location>
        <begin position="47"/>
        <end position="149"/>
    </location>
</feature>
<comment type="similarity">
    <text evidence="1">Belongs to the AB hydrolase superfamily.</text>
</comment>
<keyword evidence="2" id="KW-0378">Hydrolase</keyword>
<dbReference type="AlphaFoldDB" id="A0A482X4A1"/>
<dbReference type="InterPro" id="IPR050266">
    <property type="entry name" value="AB_hydrolase_sf"/>
</dbReference>
<dbReference type="GO" id="GO:0016787">
    <property type="term" value="F:hydrolase activity"/>
    <property type="evidence" value="ECO:0007669"/>
    <property type="project" value="UniProtKB-KW"/>
</dbReference>
<evidence type="ECO:0000313" key="5">
    <source>
        <dbReference type="Proteomes" id="UP000291343"/>
    </source>
</evidence>
<dbReference type="EMBL" id="QKKF02018223">
    <property type="protein sequence ID" value="RZF40512.1"/>
    <property type="molecule type" value="Genomic_DNA"/>
</dbReference>
<dbReference type="PANTHER" id="PTHR43798:SF14">
    <property type="entry name" value="SERINE HYDROLASE-LIKE PROTEIN DDB_G0286239"/>
    <property type="match status" value="1"/>
</dbReference>
<gene>
    <name evidence="4" type="ORF">LSTR_LSTR000391</name>
</gene>
<dbReference type="GO" id="GO:0016020">
    <property type="term" value="C:membrane"/>
    <property type="evidence" value="ECO:0007669"/>
    <property type="project" value="TreeGrafter"/>
</dbReference>
<evidence type="ECO:0000256" key="1">
    <source>
        <dbReference type="ARBA" id="ARBA00008645"/>
    </source>
</evidence>
<evidence type="ECO:0000313" key="4">
    <source>
        <dbReference type="EMBL" id="RZF40512.1"/>
    </source>
</evidence>
<protein>
    <recommendedName>
        <fullName evidence="3">AB hydrolase-1 domain-containing protein</fullName>
    </recommendedName>
</protein>
<proteinExistence type="inferred from homology"/>
<dbReference type="PANTHER" id="PTHR43798">
    <property type="entry name" value="MONOACYLGLYCEROL LIPASE"/>
    <property type="match status" value="1"/>
</dbReference>
<dbReference type="InterPro" id="IPR000073">
    <property type="entry name" value="AB_hydrolase_1"/>
</dbReference>
<organism evidence="4 5">
    <name type="scientific">Laodelphax striatellus</name>
    <name type="common">Small brown planthopper</name>
    <name type="synonym">Delphax striatella</name>
    <dbReference type="NCBI Taxonomy" id="195883"/>
    <lineage>
        <taxon>Eukaryota</taxon>
        <taxon>Metazoa</taxon>
        <taxon>Ecdysozoa</taxon>
        <taxon>Arthropoda</taxon>
        <taxon>Hexapoda</taxon>
        <taxon>Insecta</taxon>
        <taxon>Pterygota</taxon>
        <taxon>Neoptera</taxon>
        <taxon>Paraneoptera</taxon>
        <taxon>Hemiptera</taxon>
        <taxon>Auchenorrhyncha</taxon>
        <taxon>Fulgoroidea</taxon>
        <taxon>Delphacidae</taxon>
        <taxon>Criomorphinae</taxon>
        <taxon>Laodelphax</taxon>
    </lineage>
</organism>
<dbReference type="PRINTS" id="PR00412">
    <property type="entry name" value="EPOXHYDRLASE"/>
</dbReference>
<dbReference type="Gene3D" id="3.40.50.1820">
    <property type="entry name" value="alpha/beta hydrolase"/>
    <property type="match status" value="1"/>
</dbReference>